<feature type="compositionally biased region" description="Basic and acidic residues" evidence="1">
    <location>
        <begin position="1"/>
        <end position="13"/>
    </location>
</feature>
<dbReference type="Proteomes" id="UP001438707">
    <property type="component" value="Unassembled WGS sequence"/>
</dbReference>
<keyword evidence="2" id="KW-0812">Transmembrane</keyword>
<evidence type="ECO:0000313" key="4">
    <source>
        <dbReference type="Proteomes" id="UP001438707"/>
    </source>
</evidence>
<keyword evidence="2" id="KW-0472">Membrane</keyword>
<keyword evidence="2" id="KW-1133">Transmembrane helix</keyword>
<evidence type="ECO:0000256" key="2">
    <source>
        <dbReference type="SAM" id="Phobius"/>
    </source>
</evidence>
<comment type="caution">
    <text evidence="3">The sequence shown here is derived from an EMBL/GenBank/DDBJ whole genome shotgun (WGS) entry which is preliminary data.</text>
</comment>
<organism evidence="3 4">
    <name type="scientific">Apatococcus lobatus</name>
    <dbReference type="NCBI Taxonomy" id="904363"/>
    <lineage>
        <taxon>Eukaryota</taxon>
        <taxon>Viridiplantae</taxon>
        <taxon>Chlorophyta</taxon>
        <taxon>core chlorophytes</taxon>
        <taxon>Trebouxiophyceae</taxon>
        <taxon>Chlorellales</taxon>
        <taxon>Chlorellaceae</taxon>
        <taxon>Apatococcus</taxon>
    </lineage>
</organism>
<evidence type="ECO:0000313" key="3">
    <source>
        <dbReference type="EMBL" id="KAK9822734.1"/>
    </source>
</evidence>
<feature type="transmembrane region" description="Helical" evidence="2">
    <location>
        <begin position="52"/>
        <end position="70"/>
    </location>
</feature>
<keyword evidence="4" id="KW-1185">Reference proteome</keyword>
<evidence type="ECO:0000256" key="1">
    <source>
        <dbReference type="SAM" id="MobiDB-lite"/>
    </source>
</evidence>
<dbReference type="EMBL" id="JALJOS010000030">
    <property type="protein sequence ID" value="KAK9822734.1"/>
    <property type="molecule type" value="Genomic_DNA"/>
</dbReference>
<accession>A0AAW1QMQ3</accession>
<proteinExistence type="predicted"/>
<sequence>MSESLRNADHAPPGEKPVSKAYEPYTTPKDYKAPSMKEQWLYAATRHPYAKFGYAAAFGVGLTVYALVTINRVEDVHKKGVASRQQPR</sequence>
<gene>
    <name evidence="3" type="ORF">WJX74_001405</name>
</gene>
<reference evidence="3 4" key="1">
    <citation type="journal article" date="2024" name="Nat. Commun.">
        <title>Phylogenomics reveals the evolutionary origins of lichenization in chlorophyte algae.</title>
        <authorList>
            <person name="Puginier C."/>
            <person name="Libourel C."/>
            <person name="Otte J."/>
            <person name="Skaloud P."/>
            <person name="Haon M."/>
            <person name="Grisel S."/>
            <person name="Petersen M."/>
            <person name="Berrin J.G."/>
            <person name="Delaux P.M."/>
            <person name="Dal Grande F."/>
            <person name="Keller J."/>
        </authorList>
    </citation>
    <scope>NUCLEOTIDE SEQUENCE [LARGE SCALE GENOMIC DNA]</scope>
    <source>
        <strain evidence="3 4">SAG 2145</strain>
    </source>
</reference>
<name>A0AAW1QMQ3_9CHLO</name>
<protein>
    <submittedName>
        <fullName evidence="3">Uncharacterized protein</fullName>
    </submittedName>
</protein>
<dbReference type="AlphaFoldDB" id="A0AAW1QMQ3"/>
<feature type="region of interest" description="Disordered" evidence="1">
    <location>
        <begin position="1"/>
        <end position="30"/>
    </location>
</feature>